<protein>
    <submittedName>
        <fullName evidence="2">Uncharacterized protein</fullName>
    </submittedName>
</protein>
<accession>A0A7W5YQ81</accession>
<dbReference type="RefSeq" id="WP_183645532.1">
    <property type="nucleotide sequence ID" value="NZ_BAAAXX010000038.1"/>
</dbReference>
<dbReference type="EMBL" id="JACIBV010000001">
    <property type="protein sequence ID" value="MBB3726024.1"/>
    <property type="molecule type" value="Genomic_DNA"/>
</dbReference>
<reference evidence="2 3" key="1">
    <citation type="submission" date="2020-08" db="EMBL/GenBank/DDBJ databases">
        <title>Sequencing the genomes of 1000 actinobacteria strains.</title>
        <authorList>
            <person name="Klenk H.-P."/>
        </authorList>
    </citation>
    <scope>NUCLEOTIDE SEQUENCE [LARGE SCALE GENOMIC DNA]</scope>
    <source>
        <strain evidence="2 3">DSM 44320</strain>
    </source>
</reference>
<dbReference type="Proteomes" id="UP000579945">
    <property type="component" value="Unassembled WGS sequence"/>
</dbReference>
<gene>
    <name evidence="2" type="ORF">FHR33_001884</name>
</gene>
<dbReference type="GeneID" id="95388412"/>
<keyword evidence="1" id="KW-0472">Membrane</keyword>
<keyword evidence="3" id="KW-1185">Reference proteome</keyword>
<keyword evidence="1" id="KW-1133">Transmembrane helix</keyword>
<sequence>MDSADGRVLLIIVIAMVLFVVGRRFQRALDTWRGWGKAVKDAAAAAGRVPDAKSAAWAALWSMVLVGGVTVVLIALAVNGIRA</sequence>
<evidence type="ECO:0000313" key="3">
    <source>
        <dbReference type="Proteomes" id="UP000579945"/>
    </source>
</evidence>
<comment type="caution">
    <text evidence="2">The sequence shown here is derived from an EMBL/GenBank/DDBJ whole genome shotgun (WGS) entry which is preliminary data.</text>
</comment>
<evidence type="ECO:0000313" key="2">
    <source>
        <dbReference type="EMBL" id="MBB3726024.1"/>
    </source>
</evidence>
<feature type="transmembrane region" description="Helical" evidence="1">
    <location>
        <begin position="55"/>
        <end position="78"/>
    </location>
</feature>
<keyword evidence="1" id="KW-0812">Transmembrane</keyword>
<dbReference type="AlphaFoldDB" id="A0A7W5YQ81"/>
<name>A0A7W5YQ81_9ACTN</name>
<evidence type="ECO:0000256" key="1">
    <source>
        <dbReference type="SAM" id="Phobius"/>
    </source>
</evidence>
<feature type="transmembrane region" description="Helical" evidence="1">
    <location>
        <begin position="7"/>
        <end position="25"/>
    </location>
</feature>
<organism evidence="2 3">
    <name type="scientific">Nonomuraea dietziae</name>
    <dbReference type="NCBI Taxonomy" id="65515"/>
    <lineage>
        <taxon>Bacteria</taxon>
        <taxon>Bacillati</taxon>
        <taxon>Actinomycetota</taxon>
        <taxon>Actinomycetes</taxon>
        <taxon>Streptosporangiales</taxon>
        <taxon>Streptosporangiaceae</taxon>
        <taxon>Nonomuraea</taxon>
    </lineage>
</organism>
<proteinExistence type="predicted"/>